<reference evidence="1 2" key="1">
    <citation type="submission" date="2013-04" db="EMBL/GenBank/DDBJ databases">
        <authorList>
            <person name="Harkins D.M."/>
            <person name="Durkin A.S."/>
            <person name="Brinkac L.M."/>
            <person name="Haft D.H."/>
            <person name="Selengut J.D."/>
            <person name="Sanka R."/>
            <person name="DePew J."/>
            <person name="Purushe J."/>
            <person name="Hartskeerl R.A."/>
            <person name="Ahmed A."/>
            <person name="van der Linden H."/>
            <person name="Goris M.G.A."/>
            <person name="Vinetz J.M."/>
            <person name="Sutton G.G."/>
            <person name="Nierman W.C."/>
            <person name="Fouts D.E."/>
        </authorList>
    </citation>
    <scope>NUCLEOTIDE SEQUENCE [LARGE SCALE GENOMIC DNA]</scope>
    <source>
        <strain evidence="1 2">Sao Paulo</strain>
    </source>
</reference>
<dbReference type="SUPFAM" id="SSF48452">
    <property type="entry name" value="TPR-like"/>
    <property type="match status" value="1"/>
</dbReference>
<dbReference type="Gene3D" id="1.25.40.10">
    <property type="entry name" value="Tetratricopeptide repeat domain"/>
    <property type="match status" value="1"/>
</dbReference>
<accession>A0A5E8HIL1</accession>
<organism evidence="1 2">
    <name type="scientific">Leptospira yanagawae serovar Saopaulo str. Sao Paulo = ATCC 700523</name>
    <dbReference type="NCBI Taxonomy" id="1249483"/>
    <lineage>
        <taxon>Bacteria</taxon>
        <taxon>Pseudomonadati</taxon>
        <taxon>Spirochaetota</taxon>
        <taxon>Spirochaetia</taxon>
        <taxon>Leptospirales</taxon>
        <taxon>Leptospiraceae</taxon>
        <taxon>Leptospira</taxon>
    </lineage>
</organism>
<gene>
    <name evidence="1" type="ORF">LEP1GSC202_0428</name>
</gene>
<evidence type="ECO:0000313" key="2">
    <source>
        <dbReference type="Proteomes" id="UP000013996"/>
    </source>
</evidence>
<dbReference type="AlphaFoldDB" id="A0A5E8HIL1"/>
<protein>
    <submittedName>
        <fullName evidence="1">Tetratricopeptide repeat protein</fullName>
    </submittedName>
</protein>
<evidence type="ECO:0000313" key="1">
    <source>
        <dbReference type="EMBL" id="EOQ90737.1"/>
    </source>
</evidence>
<dbReference type="STRING" id="1249483.LEP1GSC202_0428"/>
<sequence length="63" mass="7448">MDKDYRKIVSLCEKGKFEEAERLLIPIVNQYPTNSEFHRLLGQIFSELGKQDQAIDSLPWFFD</sequence>
<comment type="caution">
    <text evidence="1">The sequence shown here is derived from an EMBL/GenBank/DDBJ whole genome shotgun (WGS) entry which is preliminary data.</text>
</comment>
<dbReference type="EMBL" id="AOGX02000005">
    <property type="protein sequence ID" value="EOQ90737.1"/>
    <property type="molecule type" value="Genomic_DNA"/>
</dbReference>
<dbReference type="InterPro" id="IPR011990">
    <property type="entry name" value="TPR-like_helical_dom_sf"/>
</dbReference>
<dbReference type="Proteomes" id="UP000013996">
    <property type="component" value="Unassembled WGS sequence"/>
</dbReference>
<name>A0A5E8HIL1_9LEPT</name>
<proteinExistence type="predicted"/>